<accession>A0A517QUE8</accession>
<sequence>MQIGWLNRLLGNRGERAAARFLKKSGYRILARQARNQIGEIDLIARDGETIVFVEVKTRSSATTGHPSEAVGFQKQKQLTRTALAWLKQRNLLDHRCRFDVVSIIWQDGKTPVIEHFIHAFEAVGHGQFYS</sequence>
<proteinExistence type="inferred from homology"/>
<dbReference type="AlphaFoldDB" id="A0A517QUE8"/>
<name>A0A517QUE8_9PLAN</name>
<dbReference type="OrthoDB" id="9802516at2"/>
<evidence type="ECO:0000313" key="3">
    <source>
        <dbReference type="EMBL" id="QDT35235.1"/>
    </source>
</evidence>
<dbReference type="InterPro" id="IPR003509">
    <property type="entry name" value="UPF0102_YraN-like"/>
</dbReference>
<dbReference type="NCBIfam" id="NF009150">
    <property type="entry name" value="PRK12497.1-3"/>
    <property type="match status" value="1"/>
</dbReference>
<dbReference type="InterPro" id="IPR011856">
    <property type="entry name" value="tRNA_endonuc-like_dom_sf"/>
</dbReference>
<evidence type="ECO:0000313" key="4">
    <source>
        <dbReference type="Proteomes" id="UP000315724"/>
    </source>
</evidence>
<dbReference type="Pfam" id="PF02021">
    <property type="entry name" value="UPF0102"/>
    <property type="match status" value="1"/>
</dbReference>
<dbReference type="EMBL" id="CP036267">
    <property type="protein sequence ID" value="QDT35235.1"/>
    <property type="molecule type" value="Genomic_DNA"/>
</dbReference>
<dbReference type="InterPro" id="IPR011335">
    <property type="entry name" value="Restrct_endonuc-II-like"/>
</dbReference>
<dbReference type="NCBIfam" id="NF009154">
    <property type="entry name" value="PRK12497.3-3"/>
    <property type="match status" value="1"/>
</dbReference>
<dbReference type="PANTHER" id="PTHR34039">
    <property type="entry name" value="UPF0102 PROTEIN YRAN"/>
    <property type="match status" value="1"/>
</dbReference>
<dbReference type="SUPFAM" id="SSF52980">
    <property type="entry name" value="Restriction endonuclease-like"/>
    <property type="match status" value="1"/>
</dbReference>
<dbReference type="CDD" id="cd20736">
    <property type="entry name" value="PoNe_Nuclease"/>
    <property type="match status" value="1"/>
</dbReference>
<dbReference type="HAMAP" id="MF_00048">
    <property type="entry name" value="UPF0102"/>
    <property type="match status" value="1"/>
</dbReference>
<dbReference type="GO" id="GO:0003676">
    <property type="term" value="F:nucleic acid binding"/>
    <property type="evidence" value="ECO:0007669"/>
    <property type="project" value="InterPro"/>
</dbReference>
<protein>
    <recommendedName>
        <fullName evidence="2">UPF0102 protein Mal48_45110</fullName>
    </recommendedName>
</protein>
<dbReference type="Gene3D" id="3.40.1350.10">
    <property type="match status" value="1"/>
</dbReference>
<dbReference type="RefSeq" id="WP_145204474.1">
    <property type="nucleotide sequence ID" value="NZ_CP036267.1"/>
</dbReference>
<evidence type="ECO:0000256" key="1">
    <source>
        <dbReference type="ARBA" id="ARBA00006738"/>
    </source>
</evidence>
<comment type="similarity">
    <text evidence="1 2">Belongs to the UPF0102 family.</text>
</comment>
<evidence type="ECO:0000256" key="2">
    <source>
        <dbReference type="HAMAP-Rule" id="MF_00048"/>
    </source>
</evidence>
<keyword evidence="4" id="KW-1185">Reference proteome</keyword>
<gene>
    <name evidence="3" type="ORF">Mal48_45110</name>
</gene>
<dbReference type="Proteomes" id="UP000315724">
    <property type="component" value="Chromosome"/>
</dbReference>
<organism evidence="3 4">
    <name type="scientific">Thalassoglobus polymorphus</name>
    <dbReference type="NCBI Taxonomy" id="2527994"/>
    <lineage>
        <taxon>Bacteria</taxon>
        <taxon>Pseudomonadati</taxon>
        <taxon>Planctomycetota</taxon>
        <taxon>Planctomycetia</taxon>
        <taxon>Planctomycetales</taxon>
        <taxon>Planctomycetaceae</taxon>
        <taxon>Thalassoglobus</taxon>
    </lineage>
</organism>
<dbReference type="NCBIfam" id="TIGR00252">
    <property type="entry name" value="YraN family protein"/>
    <property type="match status" value="1"/>
</dbReference>
<dbReference type="PANTHER" id="PTHR34039:SF1">
    <property type="entry name" value="UPF0102 PROTEIN YRAN"/>
    <property type="match status" value="1"/>
</dbReference>
<dbReference type="KEGG" id="tpol:Mal48_45110"/>
<reference evidence="3 4" key="1">
    <citation type="submission" date="2019-02" db="EMBL/GenBank/DDBJ databases">
        <title>Deep-cultivation of Planctomycetes and their phenomic and genomic characterization uncovers novel biology.</title>
        <authorList>
            <person name="Wiegand S."/>
            <person name="Jogler M."/>
            <person name="Boedeker C."/>
            <person name="Pinto D."/>
            <person name="Vollmers J."/>
            <person name="Rivas-Marin E."/>
            <person name="Kohn T."/>
            <person name="Peeters S.H."/>
            <person name="Heuer A."/>
            <person name="Rast P."/>
            <person name="Oberbeckmann S."/>
            <person name="Bunk B."/>
            <person name="Jeske O."/>
            <person name="Meyerdierks A."/>
            <person name="Storesund J.E."/>
            <person name="Kallscheuer N."/>
            <person name="Luecker S."/>
            <person name="Lage O.M."/>
            <person name="Pohl T."/>
            <person name="Merkel B.J."/>
            <person name="Hornburger P."/>
            <person name="Mueller R.-W."/>
            <person name="Bruemmer F."/>
            <person name="Labrenz M."/>
            <person name="Spormann A.M."/>
            <person name="Op den Camp H."/>
            <person name="Overmann J."/>
            <person name="Amann R."/>
            <person name="Jetten M.S.M."/>
            <person name="Mascher T."/>
            <person name="Medema M.H."/>
            <person name="Devos D.P."/>
            <person name="Kaster A.-K."/>
            <person name="Ovreas L."/>
            <person name="Rohde M."/>
            <person name="Galperin M.Y."/>
            <person name="Jogler C."/>
        </authorList>
    </citation>
    <scope>NUCLEOTIDE SEQUENCE [LARGE SCALE GENOMIC DNA]</scope>
    <source>
        <strain evidence="3 4">Mal48</strain>
    </source>
</reference>